<gene>
    <name evidence="3" type="ORF">CRV10_02415</name>
</gene>
<proteinExistence type="inferred from homology"/>
<reference evidence="3 4" key="1">
    <citation type="journal article" date="2018" name="Genome Biol. Evol.">
        <title>Cladogenesis and Genomic Streamlining in Extracellular Endosymbionts of Tropical Stink Bugs.</title>
        <authorList>
            <person name="Otero-Bravo A."/>
            <person name="Goffredi S."/>
            <person name="Sabree Z.L."/>
        </authorList>
    </citation>
    <scope>NUCLEOTIDE SEQUENCE [LARGE SCALE GENOMIC DNA]</scope>
    <source>
        <strain evidence="3 4">SoEL</strain>
    </source>
</reference>
<dbReference type="InterPro" id="IPR000639">
    <property type="entry name" value="Epox_hydrolase-like"/>
</dbReference>
<dbReference type="PANTHER" id="PTHR43433">
    <property type="entry name" value="HYDROLASE, ALPHA/BETA FOLD FAMILY PROTEIN"/>
    <property type="match status" value="1"/>
</dbReference>
<dbReference type="PRINTS" id="PR00412">
    <property type="entry name" value="EPOXHYDRLASE"/>
</dbReference>
<comment type="similarity">
    <text evidence="1">Belongs to the AB hydrolase superfamily. Bacterial non-heme haloperoxidase / perhydrolase family.</text>
</comment>
<evidence type="ECO:0000259" key="2">
    <source>
        <dbReference type="Pfam" id="PF00561"/>
    </source>
</evidence>
<comment type="caution">
    <text evidence="3">The sequence shown here is derived from an EMBL/GenBank/DDBJ whole genome shotgun (WGS) entry which is preliminary data.</text>
</comment>
<dbReference type="SUPFAM" id="SSF53474">
    <property type="entry name" value="alpha/beta-Hydrolases"/>
    <property type="match status" value="1"/>
</dbReference>
<dbReference type="Gene3D" id="3.40.50.1820">
    <property type="entry name" value="alpha/beta hydrolase"/>
    <property type="match status" value="1"/>
</dbReference>
<dbReference type="Pfam" id="PF00561">
    <property type="entry name" value="Abhydrolase_1"/>
    <property type="match status" value="1"/>
</dbReference>
<feature type="domain" description="AB hydrolase-1" evidence="2">
    <location>
        <begin position="21"/>
        <end position="125"/>
    </location>
</feature>
<dbReference type="PANTHER" id="PTHR43433:SF4">
    <property type="entry name" value="NON-HEME CHLOROPEROXIDASE-RELATED"/>
    <property type="match status" value="1"/>
</dbReference>
<dbReference type="GO" id="GO:0016787">
    <property type="term" value="F:hydrolase activity"/>
    <property type="evidence" value="ECO:0007669"/>
    <property type="project" value="UniProtKB-KW"/>
</dbReference>
<accession>A0A2P5SVW3</accession>
<dbReference type="InterPro" id="IPR050471">
    <property type="entry name" value="AB_hydrolase"/>
</dbReference>
<evidence type="ECO:0000313" key="4">
    <source>
        <dbReference type="Proteomes" id="UP000296144"/>
    </source>
</evidence>
<dbReference type="PRINTS" id="PR00111">
    <property type="entry name" value="ABHYDROLASE"/>
</dbReference>
<sequence>MSVFKSRDDFDLYYKDWGKGKPIIFSHGWPLNADMWDNQMYFLAENGYRVISFDRRGFGRSAQPWKNYNFDVFSDDIYCLIEHLQLQDATLVGFSMGGGDVTRYISKYGTDKVKKLVLLGSITPVVCKTHNNPNGIEKAIFDSIKLELLKDRPQFLKEFIKTFYGNMVSDGIMIQTLNIALSASLKATIDCMIAFSETNFFNDLNKINIPTLIIHGFNDQILPYQFTAEITHKLICNSTLKLYENGPHGFVVTHQDKLRQDLILFLKT</sequence>
<keyword evidence="3" id="KW-0378">Hydrolase</keyword>
<dbReference type="Proteomes" id="UP000296144">
    <property type="component" value="Unassembled WGS sequence"/>
</dbReference>
<name>A0A2P5SVW3_9GAMM</name>
<organism evidence="3 4">
    <name type="scientific">Candidatus Pantoea edessiphila</name>
    <dbReference type="NCBI Taxonomy" id="2044610"/>
    <lineage>
        <taxon>Bacteria</taxon>
        <taxon>Pseudomonadati</taxon>
        <taxon>Pseudomonadota</taxon>
        <taxon>Gammaproteobacteria</taxon>
        <taxon>Enterobacterales</taxon>
        <taxon>Erwiniaceae</taxon>
        <taxon>Pantoea</taxon>
    </lineage>
</organism>
<dbReference type="OrthoDB" id="9779853at2"/>
<keyword evidence="4" id="KW-1185">Reference proteome</keyword>
<dbReference type="AlphaFoldDB" id="A0A2P5SVW3"/>
<evidence type="ECO:0000256" key="1">
    <source>
        <dbReference type="ARBA" id="ARBA00038128"/>
    </source>
</evidence>
<dbReference type="EMBL" id="PDKU01000003">
    <property type="protein sequence ID" value="PPI86461.1"/>
    <property type="molecule type" value="Genomic_DNA"/>
</dbReference>
<dbReference type="InterPro" id="IPR029058">
    <property type="entry name" value="AB_hydrolase_fold"/>
</dbReference>
<protein>
    <submittedName>
        <fullName evidence="3">Alpha/beta hydrolase</fullName>
    </submittedName>
</protein>
<dbReference type="RefSeq" id="WP_136130249.1">
    <property type="nucleotide sequence ID" value="NZ_PDKU01000003.1"/>
</dbReference>
<dbReference type="InterPro" id="IPR000073">
    <property type="entry name" value="AB_hydrolase_1"/>
</dbReference>
<evidence type="ECO:0000313" key="3">
    <source>
        <dbReference type="EMBL" id="PPI86461.1"/>
    </source>
</evidence>
<dbReference type="FunFam" id="3.40.50.1820:FF:000205">
    <property type="entry name" value="Non-haem bromoperoxidase BPO-A2"/>
    <property type="match status" value="1"/>
</dbReference>